<dbReference type="EMBL" id="JANPWB010000005">
    <property type="protein sequence ID" value="KAJ1189793.1"/>
    <property type="molecule type" value="Genomic_DNA"/>
</dbReference>
<feature type="compositionally biased region" description="Basic and acidic residues" evidence="1">
    <location>
        <begin position="198"/>
        <end position="207"/>
    </location>
</feature>
<evidence type="ECO:0000313" key="2">
    <source>
        <dbReference type="EMBL" id="KAJ1189793.1"/>
    </source>
</evidence>
<proteinExistence type="predicted"/>
<gene>
    <name evidence="2" type="ORF">NDU88_006535</name>
</gene>
<evidence type="ECO:0000313" key="3">
    <source>
        <dbReference type="Proteomes" id="UP001066276"/>
    </source>
</evidence>
<comment type="caution">
    <text evidence="2">The sequence shown here is derived from an EMBL/GenBank/DDBJ whole genome shotgun (WGS) entry which is preliminary data.</text>
</comment>
<dbReference type="AlphaFoldDB" id="A0AAV7ULS1"/>
<sequence length="261" mass="28424">MGPLGPSPVVPCHCALKSVWLLRRLCRQLCNLGGGTKIPCVFRHFAATCRVSSGVPRRETVALQSRPLRACTIGFRAGAEEASVLPEPAGRSPGTQPSPRVRLSNTPAPDASDWRCPRGVHKGDVGLSLCRDNENRSALENPDVRVLTETKREDGLQGGVEEDAEETDSEEDAERQGDREEQEDAEWRHWNSGGQRGVTDHGRKEESGDALTARHAPGGMWLTKVRSLFKDSLKLNREGSDKKGGGKGEGGWDGQRGDKKN</sequence>
<name>A0AAV7ULS1_PLEWA</name>
<keyword evidence="3" id="KW-1185">Reference proteome</keyword>
<feature type="compositionally biased region" description="Acidic residues" evidence="1">
    <location>
        <begin position="160"/>
        <end position="173"/>
    </location>
</feature>
<feature type="region of interest" description="Disordered" evidence="1">
    <location>
        <begin position="235"/>
        <end position="261"/>
    </location>
</feature>
<organism evidence="2 3">
    <name type="scientific">Pleurodeles waltl</name>
    <name type="common">Iberian ribbed newt</name>
    <dbReference type="NCBI Taxonomy" id="8319"/>
    <lineage>
        <taxon>Eukaryota</taxon>
        <taxon>Metazoa</taxon>
        <taxon>Chordata</taxon>
        <taxon>Craniata</taxon>
        <taxon>Vertebrata</taxon>
        <taxon>Euteleostomi</taxon>
        <taxon>Amphibia</taxon>
        <taxon>Batrachia</taxon>
        <taxon>Caudata</taxon>
        <taxon>Salamandroidea</taxon>
        <taxon>Salamandridae</taxon>
        <taxon>Pleurodelinae</taxon>
        <taxon>Pleurodeles</taxon>
    </lineage>
</organism>
<feature type="region of interest" description="Disordered" evidence="1">
    <location>
        <begin position="140"/>
        <end position="221"/>
    </location>
</feature>
<feature type="compositionally biased region" description="Basic and acidic residues" evidence="1">
    <location>
        <begin position="140"/>
        <end position="155"/>
    </location>
</feature>
<accession>A0AAV7ULS1</accession>
<evidence type="ECO:0000256" key="1">
    <source>
        <dbReference type="SAM" id="MobiDB-lite"/>
    </source>
</evidence>
<protein>
    <submittedName>
        <fullName evidence="2">Uncharacterized protein</fullName>
    </submittedName>
</protein>
<feature type="compositionally biased region" description="Basic and acidic residues" evidence="1">
    <location>
        <begin position="174"/>
        <end position="189"/>
    </location>
</feature>
<dbReference type="Proteomes" id="UP001066276">
    <property type="component" value="Chromosome 3_1"/>
</dbReference>
<feature type="compositionally biased region" description="Polar residues" evidence="1">
    <location>
        <begin position="93"/>
        <end position="107"/>
    </location>
</feature>
<feature type="compositionally biased region" description="Basic and acidic residues" evidence="1">
    <location>
        <begin position="235"/>
        <end position="246"/>
    </location>
</feature>
<reference evidence="2" key="1">
    <citation type="journal article" date="2022" name="bioRxiv">
        <title>Sequencing and chromosome-scale assembly of the giantPleurodeles waltlgenome.</title>
        <authorList>
            <person name="Brown T."/>
            <person name="Elewa A."/>
            <person name="Iarovenko S."/>
            <person name="Subramanian E."/>
            <person name="Araus A.J."/>
            <person name="Petzold A."/>
            <person name="Susuki M."/>
            <person name="Suzuki K.-i.T."/>
            <person name="Hayashi T."/>
            <person name="Toyoda A."/>
            <person name="Oliveira C."/>
            <person name="Osipova E."/>
            <person name="Leigh N.D."/>
            <person name="Simon A."/>
            <person name="Yun M.H."/>
        </authorList>
    </citation>
    <scope>NUCLEOTIDE SEQUENCE</scope>
    <source>
        <strain evidence="2">20211129_DDA</strain>
        <tissue evidence="2">Liver</tissue>
    </source>
</reference>
<feature type="region of interest" description="Disordered" evidence="1">
    <location>
        <begin position="82"/>
        <end position="118"/>
    </location>
</feature>